<name>A0AAJ8M1D8_9TREE</name>
<reference evidence="1" key="3">
    <citation type="submission" date="2024-01" db="EMBL/GenBank/DDBJ databases">
        <authorList>
            <person name="Coelho M.A."/>
            <person name="David-Palma M."/>
            <person name="Shea T."/>
            <person name="Sun S."/>
            <person name="Cuomo C.A."/>
            <person name="Heitman J."/>
        </authorList>
    </citation>
    <scope>NUCLEOTIDE SEQUENCE</scope>
    <source>
        <strain evidence="1">CBS 7841</strain>
    </source>
</reference>
<reference evidence="1" key="2">
    <citation type="journal article" date="2022" name="Elife">
        <title>Obligate sexual reproduction of a homothallic fungus closely related to the Cryptococcus pathogenic species complex.</title>
        <authorList>
            <person name="Passer A.R."/>
            <person name="Clancey S.A."/>
            <person name="Shea T."/>
            <person name="David-Palma M."/>
            <person name="Averette A.F."/>
            <person name="Boekhout T."/>
            <person name="Porcel B.M."/>
            <person name="Nowrousian M."/>
            <person name="Cuomo C.A."/>
            <person name="Sun S."/>
            <person name="Heitman J."/>
            <person name="Coelho M.A."/>
        </authorList>
    </citation>
    <scope>NUCLEOTIDE SEQUENCE</scope>
    <source>
        <strain evidence="1">CBS 7841</strain>
    </source>
</reference>
<dbReference type="AlphaFoldDB" id="A0AAJ8M1D8"/>
<dbReference type="KEGG" id="cdep:91088415"/>
<keyword evidence="2" id="KW-1185">Reference proteome</keyword>
<organism evidence="1 2">
    <name type="scientific">Cryptococcus depauperatus CBS 7841</name>
    <dbReference type="NCBI Taxonomy" id="1295531"/>
    <lineage>
        <taxon>Eukaryota</taxon>
        <taxon>Fungi</taxon>
        <taxon>Dikarya</taxon>
        <taxon>Basidiomycota</taxon>
        <taxon>Agaricomycotina</taxon>
        <taxon>Tremellomycetes</taxon>
        <taxon>Tremellales</taxon>
        <taxon>Cryptococcaceae</taxon>
        <taxon>Cryptococcus</taxon>
    </lineage>
</organism>
<accession>A0AAJ8M1D8</accession>
<gene>
    <name evidence="1" type="ORF">L203_104205</name>
</gene>
<dbReference type="RefSeq" id="XP_066069690.1">
    <property type="nucleotide sequence ID" value="XM_066213593.1"/>
</dbReference>
<sequence>MGSKISQFSRSVEWEEPKGGKFKLFSMLYDIYDISSLDPVAVETRIVEHPRFRKVGPTKVMVELKPNGRQEIEFRKDHPWTEKEMGQLNKTLDDLPYRYHWWGIVMVRPHLKRRKPLAKNIVTEKNIINRLEEEDMLKR</sequence>
<dbReference type="Proteomes" id="UP000094043">
    <property type="component" value="Chromosome 5"/>
</dbReference>
<evidence type="ECO:0000313" key="1">
    <source>
        <dbReference type="EMBL" id="WVN88990.1"/>
    </source>
</evidence>
<evidence type="ECO:0000313" key="2">
    <source>
        <dbReference type="Proteomes" id="UP000094043"/>
    </source>
</evidence>
<reference evidence="1" key="1">
    <citation type="submission" date="2016-06" db="EMBL/GenBank/DDBJ databases">
        <authorList>
            <person name="Cuomo C."/>
            <person name="Litvintseva A."/>
            <person name="Heitman J."/>
            <person name="Chen Y."/>
            <person name="Sun S."/>
            <person name="Springer D."/>
            <person name="Dromer F."/>
            <person name="Young S."/>
            <person name="Zeng Q."/>
            <person name="Chapman S."/>
            <person name="Gujja S."/>
            <person name="Saif S."/>
            <person name="Birren B."/>
        </authorList>
    </citation>
    <scope>NUCLEOTIDE SEQUENCE</scope>
    <source>
        <strain evidence="1">CBS 7841</strain>
    </source>
</reference>
<protein>
    <submittedName>
        <fullName evidence="1">Uncharacterized protein</fullName>
    </submittedName>
</protein>
<dbReference type="GeneID" id="91088415"/>
<dbReference type="EMBL" id="CP143788">
    <property type="protein sequence ID" value="WVN88990.1"/>
    <property type="molecule type" value="Genomic_DNA"/>
</dbReference>
<proteinExistence type="predicted"/>